<dbReference type="InterPro" id="IPR000907">
    <property type="entry name" value="LipOase"/>
</dbReference>
<evidence type="ECO:0000313" key="13">
    <source>
        <dbReference type="EMBL" id="KAI5390611.1"/>
    </source>
</evidence>
<keyword evidence="6" id="KW-0223">Dioxygenase</keyword>
<dbReference type="AlphaFoldDB" id="A0A9D4VVW6"/>
<dbReference type="Gene3D" id="2.60.60.20">
    <property type="entry name" value="PLAT/LH2 domain"/>
    <property type="match status" value="1"/>
</dbReference>
<keyword evidence="14" id="KW-1185">Reference proteome</keyword>
<dbReference type="InterPro" id="IPR036392">
    <property type="entry name" value="PLAT/LH2_dom_sf"/>
</dbReference>
<reference evidence="13 14" key="1">
    <citation type="journal article" date="2022" name="Nat. Genet.">
        <title>Improved pea reference genome and pan-genome highlight genomic features and evolutionary characteristics.</title>
        <authorList>
            <person name="Yang T."/>
            <person name="Liu R."/>
            <person name="Luo Y."/>
            <person name="Hu S."/>
            <person name="Wang D."/>
            <person name="Wang C."/>
            <person name="Pandey M.K."/>
            <person name="Ge S."/>
            <person name="Xu Q."/>
            <person name="Li N."/>
            <person name="Li G."/>
            <person name="Huang Y."/>
            <person name="Saxena R.K."/>
            <person name="Ji Y."/>
            <person name="Li M."/>
            <person name="Yan X."/>
            <person name="He Y."/>
            <person name="Liu Y."/>
            <person name="Wang X."/>
            <person name="Xiang C."/>
            <person name="Varshney R.K."/>
            <person name="Ding H."/>
            <person name="Gao S."/>
            <person name="Zong X."/>
        </authorList>
    </citation>
    <scope>NUCLEOTIDE SEQUENCE [LARGE SCALE GENOMIC DNA]</scope>
    <source>
        <strain evidence="13 14">cv. Zhongwan 6</strain>
    </source>
</reference>
<dbReference type="InterPro" id="IPR013819">
    <property type="entry name" value="LipOase_C"/>
</dbReference>
<dbReference type="PANTHER" id="PTHR11771">
    <property type="entry name" value="LIPOXYGENASE"/>
    <property type="match status" value="1"/>
</dbReference>
<comment type="caution">
    <text evidence="10">Lacks conserved residue(s) required for the propagation of feature annotation.</text>
</comment>
<dbReference type="Gramene" id="Psat07G0578200-T1">
    <property type="protein sequence ID" value="KAI5390611.1"/>
    <property type="gene ID" value="KIW84_075782"/>
</dbReference>
<evidence type="ECO:0000256" key="3">
    <source>
        <dbReference type="ARBA" id="ARBA00022723"/>
    </source>
</evidence>
<dbReference type="Proteomes" id="UP001058974">
    <property type="component" value="Chromosome 7"/>
</dbReference>
<protein>
    <submittedName>
        <fullName evidence="13">Lipoxygenase 2</fullName>
    </submittedName>
</protein>
<keyword evidence="3" id="KW-0479">Metal-binding</keyword>
<dbReference type="Gene3D" id="4.10.375.10">
    <property type="entry name" value="Lipoxygenase-1, Domain 2"/>
    <property type="match status" value="1"/>
</dbReference>
<evidence type="ECO:0000259" key="11">
    <source>
        <dbReference type="PROSITE" id="PS50095"/>
    </source>
</evidence>
<comment type="similarity">
    <text evidence="1">Belongs to the lipoxygenase family.</text>
</comment>
<keyword evidence="7" id="KW-0560">Oxidoreductase</keyword>
<comment type="caution">
    <text evidence="13">The sequence shown here is derived from an EMBL/GenBank/DDBJ whole genome shotgun (WGS) entry which is preliminary data.</text>
</comment>
<evidence type="ECO:0000313" key="14">
    <source>
        <dbReference type="Proteomes" id="UP001058974"/>
    </source>
</evidence>
<dbReference type="Gramene" id="Psat7g213600.1">
    <property type="protein sequence ID" value="Psat7g213600.1.cds"/>
    <property type="gene ID" value="Psat7g213600"/>
</dbReference>
<dbReference type="PROSITE" id="PS51393">
    <property type="entry name" value="LIPOXYGENASE_3"/>
    <property type="match status" value="1"/>
</dbReference>
<evidence type="ECO:0000256" key="8">
    <source>
        <dbReference type="ARBA" id="ARBA00023098"/>
    </source>
</evidence>
<organism evidence="13 14">
    <name type="scientific">Pisum sativum</name>
    <name type="common">Garden pea</name>
    <name type="synonym">Lathyrus oleraceus</name>
    <dbReference type="NCBI Taxonomy" id="3888"/>
    <lineage>
        <taxon>Eukaryota</taxon>
        <taxon>Viridiplantae</taxon>
        <taxon>Streptophyta</taxon>
        <taxon>Embryophyta</taxon>
        <taxon>Tracheophyta</taxon>
        <taxon>Spermatophyta</taxon>
        <taxon>Magnoliopsida</taxon>
        <taxon>eudicotyledons</taxon>
        <taxon>Gunneridae</taxon>
        <taxon>Pentapetalae</taxon>
        <taxon>rosids</taxon>
        <taxon>fabids</taxon>
        <taxon>Fabales</taxon>
        <taxon>Fabaceae</taxon>
        <taxon>Papilionoideae</taxon>
        <taxon>50 kb inversion clade</taxon>
        <taxon>NPAAA clade</taxon>
        <taxon>Hologalegina</taxon>
        <taxon>IRL clade</taxon>
        <taxon>Fabeae</taxon>
        <taxon>Lathyrus</taxon>
    </lineage>
</organism>
<keyword evidence="2" id="KW-0444">Lipid biosynthesis</keyword>
<dbReference type="GO" id="GO:0016702">
    <property type="term" value="F:oxidoreductase activity, acting on single donors with incorporation of molecular oxygen, incorporation of two atoms of oxygen"/>
    <property type="evidence" value="ECO:0007669"/>
    <property type="project" value="InterPro"/>
</dbReference>
<dbReference type="GO" id="GO:0046872">
    <property type="term" value="F:metal ion binding"/>
    <property type="evidence" value="ECO:0007669"/>
    <property type="project" value="UniProtKB-KW"/>
</dbReference>
<feature type="domain" description="Lipoxygenase" evidence="12">
    <location>
        <begin position="209"/>
        <end position="295"/>
    </location>
</feature>
<proteinExistence type="inferred from homology"/>
<keyword evidence="9" id="KW-0275">Fatty acid biosynthesis</keyword>
<dbReference type="CDD" id="cd01751">
    <property type="entry name" value="PLAT_LH2"/>
    <property type="match status" value="1"/>
</dbReference>
<evidence type="ECO:0000256" key="1">
    <source>
        <dbReference type="ARBA" id="ARBA00009419"/>
    </source>
</evidence>
<dbReference type="Pfam" id="PF01477">
    <property type="entry name" value="PLAT"/>
    <property type="match status" value="1"/>
</dbReference>
<evidence type="ECO:0000256" key="4">
    <source>
        <dbReference type="ARBA" id="ARBA00022767"/>
    </source>
</evidence>
<dbReference type="SUPFAM" id="SSF48484">
    <property type="entry name" value="Lipoxigenase"/>
    <property type="match status" value="1"/>
</dbReference>
<keyword evidence="8" id="KW-0443">Lipid metabolism</keyword>
<dbReference type="SUPFAM" id="SSF49723">
    <property type="entry name" value="Lipase/lipooxygenase domain (PLAT/LH2 domain)"/>
    <property type="match status" value="1"/>
</dbReference>
<evidence type="ECO:0000256" key="7">
    <source>
        <dbReference type="ARBA" id="ARBA00023002"/>
    </source>
</evidence>
<evidence type="ECO:0000256" key="6">
    <source>
        <dbReference type="ARBA" id="ARBA00022964"/>
    </source>
</evidence>
<dbReference type="Gramene" id="PSAT_LOCUS29929_t1">
    <property type="protein sequence ID" value="CAL5211511.1"/>
    <property type="gene ID" value="PSAT_LOCUS29929"/>
</dbReference>
<dbReference type="GO" id="GO:0006633">
    <property type="term" value="P:fatty acid biosynthetic process"/>
    <property type="evidence" value="ECO:0007669"/>
    <property type="project" value="UniProtKB-KW"/>
</dbReference>
<dbReference type="GO" id="GO:0031408">
    <property type="term" value="P:oxylipin biosynthetic process"/>
    <property type="evidence" value="ECO:0007669"/>
    <property type="project" value="UniProtKB-KW"/>
</dbReference>
<dbReference type="EMBL" id="JAMSHJ010000007">
    <property type="protein sequence ID" value="KAI5390611.1"/>
    <property type="molecule type" value="Genomic_DNA"/>
</dbReference>
<accession>A0A9D4VVW6</accession>
<dbReference type="PRINTS" id="PR00468">
    <property type="entry name" value="PLTLPOXGNASE"/>
</dbReference>
<gene>
    <name evidence="13" type="ORF">KIW84_075782</name>
</gene>
<dbReference type="PROSITE" id="PS50095">
    <property type="entry name" value="PLAT"/>
    <property type="match status" value="1"/>
</dbReference>
<evidence type="ECO:0000256" key="5">
    <source>
        <dbReference type="ARBA" id="ARBA00022832"/>
    </source>
</evidence>
<evidence type="ECO:0000256" key="9">
    <source>
        <dbReference type="ARBA" id="ARBA00023160"/>
    </source>
</evidence>
<dbReference type="Pfam" id="PF00305">
    <property type="entry name" value="Lipoxygenase"/>
    <property type="match status" value="1"/>
</dbReference>
<dbReference type="GO" id="GO:0034440">
    <property type="term" value="P:lipid oxidation"/>
    <property type="evidence" value="ECO:0007669"/>
    <property type="project" value="InterPro"/>
</dbReference>
<feature type="domain" description="PLAT" evidence="11">
    <location>
        <begin position="86"/>
        <end position="206"/>
    </location>
</feature>
<name>A0A9D4VVW6_PEA</name>
<dbReference type="InterPro" id="IPR001246">
    <property type="entry name" value="LipOase_plant"/>
</dbReference>
<dbReference type="InterPro" id="IPR042057">
    <property type="entry name" value="Lipoxy_PLAT/LH2"/>
</dbReference>
<evidence type="ECO:0000256" key="2">
    <source>
        <dbReference type="ARBA" id="ARBA00022516"/>
    </source>
</evidence>
<dbReference type="InterPro" id="IPR036226">
    <property type="entry name" value="LipOase_C_sf"/>
</dbReference>
<evidence type="ECO:0000259" key="12">
    <source>
        <dbReference type="PROSITE" id="PS51393"/>
    </source>
</evidence>
<keyword evidence="5" id="KW-0276">Fatty acid metabolism</keyword>
<sequence>MFIQQTYWRPNCLILQKPNLHRIGSSNHRCFHVGLSKPWLTNQKKQNKFKNEYNKIEDVVVSEEATERKSVEVKATVTVKPVAGGVLSKLGLQRGFDEITDLMGKSILLEHVSSELDPKTKLEKKTIKGYVHLSHRSSQEVKYEGEFQVAANFGEIGAILVENEHRKEMFMKEIVLDGVLTGPVKFSCQSWVHSKFHNPTKRVFFSNKSYLPSETPEGLKMLRAKELISLRGNGQGEHQRFGRIYNYDVYNDLGDPNTNPDHKRLVLGGNKHPYPRRCRTGRPRYDTGICRRVGH</sequence>
<dbReference type="InterPro" id="IPR001024">
    <property type="entry name" value="PLAT/LH2_dom"/>
</dbReference>
<evidence type="ECO:0000256" key="10">
    <source>
        <dbReference type="PROSITE-ProRule" id="PRU00152"/>
    </source>
</evidence>
<dbReference type="SMART" id="SM00308">
    <property type="entry name" value="LH2"/>
    <property type="match status" value="1"/>
</dbReference>
<keyword evidence="4" id="KW-0925">Oxylipin biosynthesis</keyword>